<keyword evidence="4" id="KW-0862">Zinc</keyword>
<evidence type="ECO:0000256" key="6">
    <source>
        <dbReference type="SAM" id="Coils"/>
    </source>
</evidence>
<dbReference type="GO" id="GO:0005634">
    <property type="term" value="C:nucleus"/>
    <property type="evidence" value="ECO:0007669"/>
    <property type="project" value="TreeGrafter"/>
</dbReference>
<dbReference type="Pfam" id="PF13920">
    <property type="entry name" value="zf-C3HC4_3"/>
    <property type="match status" value="1"/>
</dbReference>
<dbReference type="STRING" id="188477.A0A3S1BNG5"/>
<reference evidence="9 10" key="1">
    <citation type="submission" date="2019-01" db="EMBL/GenBank/DDBJ databases">
        <title>A draft genome assembly of the solar-powered sea slug Elysia chlorotica.</title>
        <authorList>
            <person name="Cai H."/>
            <person name="Li Q."/>
            <person name="Fang X."/>
            <person name="Li J."/>
            <person name="Curtis N.E."/>
            <person name="Altenburger A."/>
            <person name="Shibata T."/>
            <person name="Feng M."/>
            <person name="Maeda T."/>
            <person name="Schwartz J.A."/>
            <person name="Shigenobu S."/>
            <person name="Lundholm N."/>
            <person name="Nishiyama T."/>
            <person name="Yang H."/>
            <person name="Hasebe M."/>
            <person name="Li S."/>
            <person name="Pierce S.K."/>
            <person name="Wang J."/>
        </authorList>
    </citation>
    <scope>NUCLEOTIDE SEQUENCE [LARGE SCALE GENOMIC DNA]</scope>
    <source>
        <strain evidence="9">EC2010</strain>
        <tissue evidence="9">Whole organism of an adult</tissue>
    </source>
</reference>
<dbReference type="AlphaFoldDB" id="A0A3S1BNG5"/>
<dbReference type="PANTHER" id="PTHR10044">
    <property type="entry name" value="INHIBITOR OF APOPTOSIS"/>
    <property type="match status" value="1"/>
</dbReference>
<dbReference type="FunFam" id="1.10.1170.10:FF:000002">
    <property type="entry name" value="Baculoviral IAP repeat containing 7"/>
    <property type="match status" value="1"/>
</dbReference>
<dbReference type="Proteomes" id="UP000271974">
    <property type="component" value="Unassembled WGS sequence"/>
</dbReference>
<keyword evidence="10" id="KW-1185">Reference proteome</keyword>
<dbReference type="InterPro" id="IPR013083">
    <property type="entry name" value="Znf_RING/FYVE/PHD"/>
</dbReference>
<evidence type="ECO:0000256" key="7">
    <source>
        <dbReference type="SAM" id="MobiDB-lite"/>
    </source>
</evidence>
<feature type="coiled-coil region" evidence="6">
    <location>
        <begin position="498"/>
        <end position="560"/>
    </location>
</feature>
<dbReference type="EMBL" id="RQTK01000101">
    <property type="protein sequence ID" value="RUS87798.1"/>
    <property type="molecule type" value="Genomic_DNA"/>
</dbReference>
<accession>A0A3S1BNG5</accession>
<dbReference type="InterPro" id="IPR001841">
    <property type="entry name" value="Znf_RING"/>
</dbReference>
<dbReference type="InterPro" id="IPR001370">
    <property type="entry name" value="BIR_rpt"/>
</dbReference>
<dbReference type="Pfam" id="PF00653">
    <property type="entry name" value="BIR"/>
    <property type="match status" value="3"/>
</dbReference>
<gene>
    <name evidence="9" type="ORF">EGW08_004463</name>
</gene>
<sequence length="646" mass="72349">SPETPKYKRLQTFYTSPLPNQNKLSLSNTPMKFAEAGFVRKPTSLFDEVECETCGIKFKGWSGESPLAVHRTLSPSCPFLNSPPPEEGLTQTQRAHTNKINSIRRQLFPEASNSTTYNAANFKLPFLPTVGDNLMLFESHRLMTFSNVHSSGSAMFAKAGFIFNKNTGTVLCVFCNVQIDFDDFNSSHSSHLEIEHERLSPSCPFSQGFDLGNVSRNDEAQIRNKVLEQQLRDKLSGKQSKCKYIIRHPEFEDKKCFMDKVQCFACGVALYNWSPPADPARQHAKASPSCHFLLDNIGQDFIEAAQKDHLIVDVEHEESDSSTESPLSPSSPAAAATSSTSSPLASTAASPSGLPGSPTLDLEAVKAAMACQYPKYSIERIAHAVRKFFIDTCGRYPNTGLLLGTLKAADENHAQLCKKSQEVHEKESVIQATKSELQDTRSELQDTRSELQAKDSVIQAKDSVIQTTRSELQRATFELQWRNLEIRTELEQQFVGQIQQAREVINEKDQALEEKNHVIEQHREVIEQHREALEHNAIELEMKDREVEDLQRHIRSLMAELDKRRTGDSSSMSRSSSSPSDSDSEVSTPDEFPVASCKVCLVKPSQIVFLPCKHLCCCERCAARLHGKNCPICREKNLGFEKVYVI</sequence>
<name>A0A3S1BNG5_ELYCH</name>
<keyword evidence="2" id="KW-0479">Metal-binding</keyword>
<dbReference type="SMART" id="SM00238">
    <property type="entry name" value="BIR"/>
    <property type="match status" value="3"/>
</dbReference>
<evidence type="ECO:0000313" key="9">
    <source>
        <dbReference type="EMBL" id="RUS87798.1"/>
    </source>
</evidence>
<evidence type="ECO:0000256" key="3">
    <source>
        <dbReference type="ARBA" id="ARBA00022771"/>
    </source>
</evidence>
<comment type="caution">
    <text evidence="9">The sequence shown here is derived from an EMBL/GenBank/DDBJ whole genome shotgun (WGS) entry which is preliminary data.</text>
</comment>
<evidence type="ECO:0000313" key="10">
    <source>
        <dbReference type="Proteomes" id="UP000271974"/>
    </source>
</evidence>
<feature type="region of interest" description="Disordered" evidence="7">
    <location>
        <begin position="561"/>
        <end position="588"/>
    </location>
</feature>
<keyword evidence="3 5" id="KW-0863">Zinc-finger</keyword>
<evidence type="ECO:0000256" key="1">
    <source>
        <dbReference type="ARBA" id="ARBA00006672"/>
    </source>
</evidence>
<feature type="region of interest" description="Disordered" evidence="7">
    <location>
        <begin position="315"/>
        <end position="356"/>
    </location>
</feature>
<feature type="non-terminal residue" evidence="9">
    <location>
        <position position="1"/>
    </location>
</feature>
<feature type="domain" description="RING-type" evidence="8">
    <location>
        <begin position="597"/>
        <end position="634"/>
    </location>
</feature>
<feature type="compositionally biased region" description="Low complexity" evidence="7">
    <location>
        <begin position="568"/>
        <end position="587"/>
    </location>
</feature>
<proteinExistence type="inferred from homology"/>
<dbReference type="PROSITE" id="PS50089">
    <property type="entry name" value="ZF_RING_2"/>
    <property type="match status" value="1"/>
</dbReference>
<dbReference type="GO" id="GO:0008270">
    <property type="term" value="F:zinc ion binding"/>
    <property type="evidence" value="ECO:0007669"/>
    <property type="project" value="UniProtKB-KW"/>
</dbReference>
<evidence type="ECO:0000256" key="5">
    <source>
        <dbReference type="PROSITE-ProRule" id="PRU00175"/>
    </source>
</evidence>
<keyword evidence="6" id="KW-0175">Coiled coil</keyword>
<evidence type="ECO:0000256" key="4">
    <source>
        <dbReference type="ARBA" id="ARBA00022833"/>
    </source>
</evidence>
<feature type="compositionally biased region" description="Low complexity" evidence="7">
    <location>
        <begin position="322"/>
        <end position="356"/>
    </location>
</feature>
<evidence type="ECO:0000256" key="2">
    <source>
        <dbReference type="ARBA" id="ARBA00022723"/>
    </source>
</evidence>
<dbReference type="Gene3D" id="1.10.1170.10">
    <property type="entry name" value="Inhibitor Of Apoptosis Protein (2mihbC-IAP-1), Chain A"/>
    <property type="match status" value="3"/>
</dbReference>
<evidence type="ECO:0000259" key="8">
    <source>
        <dbReference type="PROSITE" id="PS50089"/>
    </source>
</evidence>
<comment type="similarity">
    <text evidence="1">Belongs to the IAP family.</text>
</comment>
<protein>
    <recommendedName>
        <fullName evidence="8">RING-type domain-containing protein</fullName>
    </recommendedName>
</protein>
<dbReference type="Gene3D" id="3.30.40.10">
    <property type="entry name" value="Zinc/RING finger domain, C3HC4 (zinc finger)"/>
    <property type="match status" value="1"/>
</dbReference>
<dbReference type="PANTHER" id="PTHR10044:SF139">
    <property type="entry name" value="DEATH-ASSOCIATED INHIBITOR OF APOPTOSIS 2"/>
    <property type="match status" value="1"/>
</dbReference>
<dbReference type="PROSITE" id="PS50143">
    <property type="entry name" value="BIR_REPEAT_2"/>
    <property type="match status" value="3"/>
</dbReference>
<organism evidence="9 10">
    <name type="scientific">Elysia chlorotica</name>
    <name type="common">Eastern emerald elysia</name>
    <name type="synonym">Sea slug</name>
    <dbReference type="NCBI Taxonomy" id="188477"/>
    <lineage>
        <taxon>Eukaryota</taxon>
        <taxon>Metazoa</taxon>
        <taxon>Spiralia</taxon>
        <taxon>Lophotrochozoa</taxon>
        <taxon>Mollusca</taxon>
        <taxon>Gastropoda</taxon>
        <taxon>Heterobranchia</taxon>
        <taxon>Euthyneura</taxon>
        <taxon>Panpulmonata</taxon>
        <taxon>Sacoglossa</taxon>
        <taxon>Placobranchoidea</taxon>
        <taxon>Plakobranchidae</taxon>
        <taxon>Elysia</taxon>
    </lineage>
</organism>
<dbReference type="GO" id="GO:0005737">
    <property type="term" value="C:cytoplasm"/>
    <property type="evidence" value="ECO:0007669"/>
    <property type="project" value="TreeGrafter"/>
</dbReference>
<dbReference type="OrthoDB" id="6144528at2759"/>
<dbReference type="SUPFAM" id="SSF57924">
    <property type="entry name" value="Inhibitor of apoptosis (IAP) repeat"/>
    <property type="match status" value="3"/>
</dbReference>
<dbReference type="InterPro" id="IPR050784">
    <property type="entry name" value="IAP"/>
</dbReference>